<evidence type="ECO:0000313" key="2">
    <source>
        <dbReference type="EMBL" id="MFE9173230.1"/>
    </source>
</evidence>
<dbReference type="Proteomes" id="UP001601197">
    <property type="component" value="Unassembled WGS sequence"/>
</dbReference>
<feature type="compositionally biased region" description="Low complexity" evidence="1">
    <location>
        <begin position="28"/>
        <end position="39"/>
    </location>
</feature>
<dbReference type="RefSeq" id="WP_388351635.1">
    <property type="nucleotide sequence ID" value="NZ_JBIAFJ010000031.1"/>
</dbReference>
<proteinExistence type="predicted"/>
<dbReference type="EMBL" id="JBIAFJ010000031">
    <property type="protein sequence ID" value="MFE9173230.1"/>
    <property type="molecule type" value="Genomic_DNA"/>
</dbReference>
<feature type="region of interest" description="Disordered" evidence="1">
    <location>
        <begin position="1"/>
        <end position="51"/>
    </location>
</feature>
<reference evidence="2 3" key="1">
    <citation type="submission" date="2024-10" db="EMBL/GenBank/DDBJ databases">
        <title>The Natural Products Discovery Center: Release of the First 8490 Sequenced Strains for Exploring Actinobacteria Biosynthetic Diversity.</title>
        <authorList>
            <person name="Kalkreuter E."/>
            <person name="Kautsar S.A."/>
            <person name="Yang D."/>
            <person name="Bader C.D."/>
            <person name="Teijaro C.N."/>
            <person name="Fluegel L."/>
            <person name="Davis C.M."/>
            <person name="Simpson J.R."/>
            <person name="Lauterbach L."/>
            <person name="Steele A.D."/>
            <person name="Gui C."/>
            <person name="Meng S."/>
            <person name="Li G."/>
            <person name="Viehrig K."/>
            <person name="Ye F."/>
            <person name="Su P."/>
            <person name="Kiefer A.F."/>
            <person name="Nichols A."/>
            <person name="Cepeda A.J."/>
            <person name="Yan W."/>
            <person name="Fan B."/>
            <person name="Jiang Y."/>
            <person name="Adhikari A."/>
            <person name="Zheng C.-J."/>
            <person name="Schuster L."/>
            <person name="Cowan T.M."/>
            <person name="Smanski M.J."/>
            <person name="Chevrette M.G."/>
            <person name="De Carvalho L.P.S."/>
            <person name="Shen B."/>
        </authorList>
    </citation>
    <scope>NUCLEOTIDE SEQUENCE [LARGE SCALE GENOMIC DNA]</scope>
    <source>
        <strain evidence="2 3">NPDC007147</strain>
    </source>
</reference>
<evidence type="ECO:0000313" key="3">
    <source>
        <dbReference type="Proteomes" id="UP001601197"/>
    </source>
</evidence>
<organism evidence="2 3">
    <name type="scientific">Streptomyces kebangsaanensis</name>
    <dbReference type="NCBI Taxonomy" id="864058"/>
    <lineage>
        <taxon>Bacteria</taxon>
        <taxon>Bacillati</taxon>
        <taxon>Actinomycetota</taxon>
        <taxon>Actinomycetes</taxon>
        <taxon>Kitasatosporales</taxon>
        <taxon>Streptomycetaceae</taxon>
        <taxon>Streptomyces</taxon>
    </lineage>
</organism>
<protein>
    <submittedName>
        <fullName evidence="2">Uncharacterized protein</fullName>
    </submittedName>
</protein>
<comment type="caution">
    <text evidence="2">The sequence shown here is derived from an EMBL/GenBank/DDBJ whole genome shotgun (WGS) entry which is preliminary data.</text>
</comment>
<gene>
    <name evidence="2" type="ORF">ACFYNZ_27835</name>
</gene>
<evidence type="ECO:0000256" key="1">
    <source>
        <dbReference type="SAM" id="MobiDB-lite"/>
    </source>
</evidence>
<accession>A0ABW6L3K5</accession>
<name>A0ABW6L3K5_9ACTN</name>
<sequence>MPELVPSAIVLGEPAQGLRSEPVEPTRGAAGDADLPAGLVRHGAPDPRPGP</sequence>
<keyword evidence="3" id="KW-1185">Reference proteome</keyword>